<dbReference type="SUPFAM" id="SSF47413">
    <property type="entry name" value="lambda repressor-like DNA-binding domains"/>
    <property type="match status" value="1"/>
</dbReference>
<feature type="domain" description="HTH lacI-type" evidence="5">
    <location>
        <begin position="15"/>
        <end position="69"/>
    </location>
</feature>
<dbReference type="GO" id="GO:0000976">
    <property type="term" value="F:transcription cis-regulatory region binding"/>
    <property type="evidence" value="ECO:0007669"/>
    <property type="project" value="TreeGrafter"/>
</dbReference>
<gene>
    <name evidence="6" type="ORF">UFOPK4410_00754</name>
</gene>
<proteinExistence type="predicted"/>
<evidence type="ECO:0000256" key="3">
    <source>
        <dbReference type="ARBA" id="ARBA00023125"/>
    </source>
</evidence>
<dbReference type="PANTHER" id="PTHR30146:SF148">
    <property type="entry name" value="HTH-TYPE TRANSCRIPTIONAL REPRESSOR PURR-RELATED"/>
    <property type="match status" value="1"/>
</dbReference>
<dbReference type="Gene3D" id="1.10.260.40">
    <property type="entry name" value="lambda repressor-like DNA-binding domains"/>
    <property type="match status" value="1"/>
</dbReference>
<dbReference type="PROSITE" id="PS50932">
    <property type="entry name" value="HTH_LACI_2"/>
    <property type="match status" value="1"/>
</dbReference>
<dbReference type="SUPFAM" id="SSF53822">
    <property type="entry name" value="Periplasmic binding protein-like I"/>
    <property type="match status" value="1"/>
</dbReference>
<keyword evidence="4" id="KW-0804">Transcription</keyword>
<dbReference type="InterPro" id="IPR000843">
    <property type="entry name" value="HTH_LacI"/>
</dbReference>
<protein>
    <submittedName>
        <fullName evidence="6">Unannotated protein</fullName>
    </submittedName>
</protein>
<reference evidence="6" key="1">
    <citation type="submission" date="2020-05" db="EMBL/GenBank/DDBJ databases">
        <authorList>
            <person name="Chiriac C."/>
            <person name="Salcher M."/>
            <person name="Ghai R."/>
            <person name="Kavagutti S V."/>
        </authorList>
    </citation>
    <scope>NUCLEOTIDE SEQUENCE</scope>
</reference>
<evidence type="ECO:0000256" key="4">
    <source>
        <dbReference type="ARBA" id="ARBA00023163"/>
    </source>
</evidence>
<dbReference type="InterPro" id="IPR028082">
    <property type="entry name" value="Peripla_BP_I"/>
</dbReference>
<dbReference type="EMBL" id="CAFBRV010000064">
    <property type="protein sequence ID" value="CAB5115038.1"/>
    <property type="molecule type" value="Genomic_DNA"/>
</dbReference>
<keyword evidence="3" id="KW-0238">DNA-binding</keyword>
<dbReference type="InterPro" id="IPR001761">
    <property type="entry name" value="Peripla_BP/Lac1_sug-bd_dom"/>
</dbReference>
<dbReference type="GO" id="GO:0003700">
    <property type="term" value="F:DNA-binding transcription factor activity"/>
    <property type="evidence" value="ECO:0007669"/>
    <property type="project" value="TreeGrafter"/>
</dbReference>
<sequence>MQKGRATTKASTTPVTIHDVAARAGVAISSISRVLSGHPDVSERMRVKVLKAADDLGYEPDFFAQSLRSGATKTIGFIIRDISNPFFGVIAQCCEQVLRKAGYSMLLMNSDGDVATENTNISQLRRRKIDGLIASLVSEDVPELQSALEKLNAPVVLLDRKLIGFNSSAILTNHHQGIEDATSDLISRGHTRIAFISGSTRVYTTRDRLKGFKSAYKKAGVAYPTDLVSLGKFDAEFGESETKRLFTLKDRPTALISGGIGSTAGSMRGLKKLGLIPGKDLAFIAIDEWPMFDVFGQQYSSVYRDAAMIGREAAAALLEMMNGGSPRTIVVETAYIVRESSAGGLKAKKK</sequence>
<dbReference type="Gene3D" id="3.40.50.2300">
    <property type="match status" value="2"/>
</dbReference>
<evidence type="ECO:0000259" key="5">
    <source>
        <dbReference type="PROSITE" id="PS50932"/>
    </source>
</evidence>
<dbReference type="SMART" id="SM00354">
    <property type="entry name" value="HTH_LACI"/>
    <property type="match status" value="1"/>
</dbReference>
<dbReference type="InterPro" id="IPR010982">
    <property type="entry name" value="Lambda_DNA-bd_dom_sf"/>
</dbReference>
<keyword evidence="2" id="KW-0805">Transcription regulation</keyword>
<dbReference type="Pfam" id="PF00532">
    <property type="entry name" value="Peripla_BP_1"/>
    <property type="match status" value="1"/>
</dbReference>
<dbReference type="PANTHER" id="PTHR30146">
    <property type="entry name" value="LACI-RELATED TRANSCRIPTIONAL REPRESSOR"/>
    <property type="match status" value="1"/>
</dbReference>
<accession>A0A6J7VT50</accession>
<dbReference type="CDD" id="cd01392">
    <property type="entry name" value="HTH_LacI"/>
    <property type="match status" value="1"/>
</dbReference>
<organism evidence="6">
    <name type="scientific">freshwater metagenome</name>
    <dbReference type="NCBI Taxonomy" id="449393"/>
    <lineage>
        <taxon>unclassified sequences</taxon>
        <taxon>metagenomes</taxon>
        <taxon>ecological metagenomes</taxon>
    </lineage>
</organism>
<name>A0A6J7VT50_9ZZZZ</name>
<evidence type="ECO:0000256" key="1">
    <source>
        <dbReference type="ARBA" id="ARBA00022491"/>
    </source>
</evidence>
<evidence type="ECO:0000256" key="2">
    <source>
        <dbReference type="ARBA" id="ARBA00023015"/>
    </source>
</evidence>
<dbReference type="AlphaFoldDB" id="A0A6J7VT50"/>
<keyword evidence="1" id="KW-0678">Repressor</keyword>
<evidence type="ECO:0000313" key="6">
    <source>
        <dbReference type="EMBL" id="CAB5115038.1"/>
    </source>
</evidence>
<dbReference type="Pfam" id="PF00356">
    <property type="entry name" value="LacI"/>
    <property type="match status" value="1"/>
</dbReference>